<dbReference type="GO" id="GO:0003735">
    <property type="term" value="F:structural constituent of ribosome"/>
    <property type="evidence" value="ECO:0007669"/>
    <property type="project" value="InterPro"/>
</dbReference>
<dbReference type="SUPFAM" id="SSF54814">
    <property type="entry name" value="Prokaryotic type KH domain (KH-domain type II)"/>
    <property type="match status" value="1"/>
</dbReference>
<name>A0A3B1A8K7_9ZZZZ</name>
<dbReference type="HAMAP" id="MF_01309_B">
    <property type="entry name" value="Ribosomal_uS3_B"/>
    <property type="match status" value="1"/>
</dbReference>
<evidence type="ECO:0000256" key="4">
    <source>
        <dbReference type="ARBA" id="ARBA00022980"/>
    </source>
</evidence>
<comment type="similarity">
    <text evidence="1">Belongs to the universal ribosomal protein uS3 family.</text>
</comment>
<dbReference type="InterPro" id="IPR005704">
    <property type="entry name" value="Ribosomal_uS3_bac-typ"/>
</dbReference>
<dbReference type="Pfam" id="PF00189">
    <property type="entry name" value="Ribosomal_S3_C"/>
    <property type="match status" value="1"/>
</dbReference>
<feature type="compositionally biased region" description="Basic residues" evidence="6">
    <location>
        <begin position="224"/>
        <end position="238"/>
    </location>
</feature>
<evidence type="ECO:0000256" key="3">
    <source>
        <dbReference type="ARBA" id="ARBA00022884"/>
    </source>
</evidence>
<dbReference type="InterPro" id="IPR004044">
    <property type="entry name" value="KH_dom_type_2"/>
</dbReference>
<accession>A0A3B1A8K7</accession>
<dbReference type="PROSITE" id="PS50823">
    <property type="entry name" value="KH_TYPE_2"/>
    <property type="match status" value="1"/>
</dbReference>
<dbReference type="Gene3D" id="3.30.300.20">
    <property type="match status" value="1"/>
</dbReference>
<evidence type="ECO:0000256" key="1">
    <source>
        <dbReference type="ARBA" id="ARBA00010761"/>
    </source>
</evidence>
<dbReference type="PANTHER" id="PTHR11760:SF19">
    <property type="entry name" value="SMALL RIBOSOMAL SUBUNIT PROTEIN US3C"/>
    <property type="match status" value="1"/>
</dbReference>
<feature type="domain" description="KH type-2" evidence="7">
    <location>
        <begin position="39"/>
        <end position="109"/>
    </location>
</feature>
<dbReference type="InterPro" id="IPR004087">
    <property type="entry name" value="KH_dom"/>
</dbReference>
<dbReference type="SMART" id="SM00322">
    <property type="entry name" value="KH"/>
    <property type="match status" value="1"/>
</dbReference>
<evidence type="ECO:0000256" key="5">
    <source>
        <dbReference type="ARBA" id="ARBA00023274"/>
    </source>
</evidence>
<keyword evidence="5" id="KW-0687">Ribonucleoprotein</keyword>
<dbReference type="Gene3D" id="3.30.1140.32">
    <property type="entry name" value="Ribosomal protein S3, C-terminal domain"/>
    <property type="match status" value="1"/>
</dbReference>
<dbReference type="GO" id="GO:0019843">
    <property type="term" value="F:rRNA binding"/>
    <property type="evidence" value="ECO:0007669"/>
    <property type="project" value="UniProtKB-KW"/>
</dbReference>
<organism evidence="8">
    <name type="scientific">hydrothermal vent metagenome</name>
    <dbReference type="NCBI Taxonomy" id="652676"/>
    <lineage>
        <taxon>unclassified sequences</taxon>
        <taxon>metagenomes</taxon>
        <taxon>ecological metagenomes</taxon>
    </lineage>
</organism>
<dbReference type="GO" id="GO:0022627">
    <property type="term" value="C:cytosolic small ribosomal subunit"/>
    <property type="evidence" value="ECO:0007669"/>
    <property type="project" value="TreeGrafter"/>
</dbReference>
<dbReference type="SUPFAM" id="SSF54821">
    <property type="entry name" value="Ribosomal protein S3 C-terminal domain"/>
    <property type="match status" value="1"/>
</dbReference>
<dbReference type="FunFam" id="3.30.1140.32:FF:000001">
    <property type="entry name" value="30S ribosomal protein S3"/>
    <property type="match status" value="1"/>
</dbReference>
<dbReference type="PROSITE" id="PS00548">
    <property type="entry name" value="RIBOSOMAL_S3"/>
    <property type="match status" value="1"/>
</dbReference>
<dbReference type="GO" id="GO:0006412">
    <property type="term" value="P:translation"/>
    <property type="evidence" value="ECO:0007669"/>
    <property type="project" value="InterPro"/>
</dbReference>
<dbReference type="Pfam" id="PF07650">
    <property type="entry name" value="KH_2"/>
    <property type="match status" value="1"/>
</dbReference>
<keyword evidence="4 8" id="KW-0689">Ribosomal protein</keyword>
<dbReference type="InterPro" id="IPR001351">
    <property type="entry name" value="Ribosomal_uS3_C"/>
</dbReference>
<keyword evidence="3" id="KW-0694">RNA-binding</keyword>
<dbReference type="PANTHER" id="PTHR11760">
    <property type="entry name" value="30S/40S RIBOSOMAL PROTEIN S3"/>
    <property type="match status" value="1"/>
</dbReference>
<sequence>MGQKVHPIGIRLGIVKDWTSKWFAESRHYANYLNEDLTVRAFLKKKLYQASVSRIQIERTAGNASITIHTARPGIVIGKKGEDIEKLRREVSQMMQGVSNIHINVEEVRKPEMDAQLVAEGIAQQLERRIMFRRAMKRAVTNSMRLGALGVKVNVGGRLNGAEIARSEWYREGRVPLHTLRADIDYGVAEALTTYGIIGVKVWIFKGEVVGINEVTEDAAPKTKSNKSKPANRKAAAK</sequence>
<reference evidence="8" key="1">
    <citation type="submission" date="2018-06" db="EMBL/GenBank/DDBJ databases">
        <authorList>
            <person name="Zhirakovskaya E."/>
        </authorList>
    </citation>
    <scope>NUCLEOTIDE SEQUENCE</scope>
</reference>
<evidence type="ECO:0000256" key="2">
    <source>
        <dbReference type="ARBA" id="ARBA00022730"/>
    </source>
</evidence>
<feature type="region of interest" description="Disordered" evidence="6">
    <location>
        <begin position="218"/>
        <end position="238"/>
    </location>
</feature>
<protein>
    <submittedName>
        <fullName evidence="8">SSU ribosomal protein S3p (S3e)</fullName>
    </submittedName>
</protein>
<dbReference type="FunFam" id="3.30.300.20:FF:000001">
    <property type="entry name" value="30S ribosomal protein S3"/>
    <property type="match status" value="1"/>
</dbReference>
<gene>
    <name evidence="8" type="ORF">MNBD_GAMMA22-256</name>
</gene>
<keyword evidence="2" id="KW-0699">rRNA-binding</keyword>
<dbReference type="InterPro" id="IPR036419">
    <property type="entry name" value="Ribosomal_S3_C_sf"/>
</dbReference>
<dbReference type="InterPro" id="IPR057258">
    <property type="entry name" value="Ribosomal_uS3"/>
</dbReference>
<dbReference type="EMBL" id="UOFS01000053">
    <property type="protein sequence ID" value="VAX02069.1"/>
    <property type="molecule type" value="Genomic_DNA"/>
</dbReference>
<dbReference type="InterPro" id="IPR018280">
    <property type="entry name" value="Ribosomal_uS3_CS"/>
</dbReference>
<dbReference type="InterPro" id="IPR015946">
    <property type="entry name" value="KH_dom-like_a/b"/>
</dbReference>
<dbReference type="AlphaFoldDB" id="A0A3B1A8K7"/>
<dbReference type="InterPro" id="IPR009019">
    <property type="entry name" value="KH_sf_prok-type"/>
</dbReference>
<dbReference type="NCBIfam" id="TIGR01009">
    <property type="entry name" value="rpsC_bact"/>
    <property type="match status" value="1"/>
</dbReference>
<evidence type="ECO:0000313" key="8">
    <source>
        <dbReference type="EMBL" id="VAX02069.1"/>
    </source>
</evidence>
<dbReference type="CDD" id="cd02412">
    <property type="entry name" value="KH-II_30S_S3"/>
    <property type="match status" value="1"/>
</dbReference>
<evidence type="ECO:0000259" key="7">
    <source>
        <dbReference type="PROSITE" id="PS50823"/>
    </source>
</evidence>
<evidence type="ECO:0000256" key="6">
    <source>
        <dbReference type="SAM" id="MobiDB-lite"/>
    </source>
</evidence>
<proteinExistence type="inferred from homology"/>